<dbReference type="AlphaFoldDB" id="A0A316I4U7"/>
<protein>
    <recommendedName>
        <fullName evidence="3">Broad-specificity NMP kinase</fullName>
    </recommendedName>
</protein>
<evidence type="ECO:0000313" key="2">
    <source>
        <dbReference type="Proteomes" id="UP000246005"/>
    </source>
</evidence>
<dbReference type="Proteomes" id="UP000246005">
    <property type="component" value="Unassembled WGS sequence"/>
</dbReference>
<proteinExistence type="predicted"/>
<evidence type="ECO:0008006" key="3">
    <source>
        <dbReference type="Google" id="ProtNLM"/>
    </source>
</evidence>
<evidence type="ECO:0000313" key="1">
    <source>
        <dbReference type="EMBL" id="PWK87437.1"/>
    </source>
</evidence>
<dbReference type="EMBL" id="QGHB01000004">
    <property type="protein sequence ID" value="PWK87437.1"/>
    <property type="molecule type" value="Genomic_DNA"/>
</dbReference>
<dbReference type="InterPro" id="IPR027417">
    <property type="entry name" value="P-loop_NTPase"/>
</dbReference>
<dbReference type="Gene3D" id="3.40.50.300">
    <property type="entry name" value="P-loop containing nucleotide triphosphate hydrolases"/>
    <property type="match status" value="2"/>
</dbReference>
<reference evidence="1 2" key="1">
    <citation type="submission" date="2018-05" db="EMBL/GenBank/DDBJ databases">
        <title>Genomic Encyclopedia of Type Strains, Phase IV (KMG-IV): sequencing the most valuable type-strain genomes for metagenomic binning, comparative biology and taxonomic classification.</title>
        <authorList>
            <person name="Goeker M."/>
        </authorList>
    </citation>
    <scope>NUCLEOTIDE SEQUENCE [LARGE SCALE GENOMIC DNA]</scope>
    <source>
        <strain evidence="1 2">DSM 45480</strain>
    </source>
</reference>
<dbReference type="SUPFAM" id="SSF52540">
    <property type="entry name" value="P-loop containing nucleoside triphosphate hydrolases"/>
    <property type="match status" value="2"/>
</dbReference>
<gene>
    <name evidence="1" type="ORF">C8D88_104598</name>
</gene>
<accession>A0A316I4U7</accession>
<name>A0A316I4U7_9PSEU</name>
<comment type="caution">
    <text evidence="1">The sequence shown here is derived from an EMBL/GenBank/DDBJ whole genome shotgun (WGS) entry which is preliminary data.</text>
</comment>
<organism evidence="1 2">
    <name type="scientific">Lentzea atacamensis</name>
    <dbReference type="NCBI Taxonomy" id="531938"/>
    <lineage>
        <taxon>Bacteria</taxon>
        <taxon>Bacillati</taxon>
        <taxon>Actinomycetota</taxon>
        <taxon>Actinomycetes</taxon>
        <taxon>Pseudonocardiales</taxon>
        <taxon>Pseudonocardiaceae</taxon>
        <taxon>Lentzea</taxon>
    </lineage>
</organism>
<sequence>MGKTTVAWEVFERLAGRGLATGFVDIDQLGMCLPEPAGDPGRYRLKARALGAVTANFRDAGAQCLVVPGVTDPVRGIEAVANAELTTCLLRADPTELARRITTRGGATNLIEALEHAETVDREPGLHVDTTGLTVTEVADRVLAQTGWPDPREPAPRPLRRYSDPGEVLLLCGPAAVGKSTVGWQVFQQVQRSGRNAAFVDLDQISFHRPELGDHFRAANLAAVWHTFRAAGTECLIAVGPLEDPERYRAALPAATVTVCCLDAGRDILLDRATRRARGESPAPGLAGDLLLGQPPDRLREIVGRTRGTGDLRVDTGHRPVDEIADEVLRNTLYLRAGNRPLR</sequence>